<comment type="subcellular location">
    <subcellularLocation>
        <location evidence="1">Endomembrane system</location>
        <topology evidence="1">Multi-pass membrane protein</topology>
    </subcellularLocation>
    <subcellularLocation>
        <location evidence="7">Endoplasmic reticulum membrane</location>
        <topology evidence="7">Multi-pass membrane protein</topology>
    </subcellularLocation>
</comment>
<evidence type="ECO:0000256" key="6">
    <source>
        <dbReference type="ARBA" id="ARBA00023136"/>
    </source>
</evidence>
<feature type="transmembrane region" description="Helical" evidence="7">
    <location>
        <begin position="238"/>
        <end position="261"/>
    </location>
</feature>
<comment type="similarity">
    <text evidence="7">Belongs to the PGAP3 family.</text>
</comment>
<comment type="caution">
    <text evidence="8">The sequence shown here is derived from an EMBL/GenBank/DDBJ whole genome shotgun (WGS) entry which is preliminary data.</text>
</comment>
<keyword evidence="4 7" id="KW-0732">Signal</keyword>
<dbReference type="Proteomes" id="UP000757232">
    <property type="component" value="Unassembled WGS sequence"/>
</dbReference>
<dbReference type="InterPro" id="IPR007217">
    <property type="entry name" value="Per1-like"/>
</dbReference>
<evidence type="ECO:0000256" key="1">
    <source>
        <dbReference type="ARBA" id="ARBA00004127"/>
    </source>
</evidence>
<evidence type="ECO:0000256" key="7">
    <source>
        <dbReference type="RuleBase" id="RU365066"/>
    </source>
</evidence>
<dbReference type="PANTHER" id="PTHR13148:SF0">
    <property type="entry name" value="POST-GPI ATTACHMENT TO PROTEINS FACTOR 3"/>
    <property type="match status" value="1"/>
</dbReference>
<dbReference type="AlphaFoldDB" id="A0A9Q5I3N1"/>
<keyword evidence="2 7" id="KW-0337">GPI-anchor biosynthesis</keyword>
<keyword evidence="6 7" id="KW-0472">Membrane</keyword>
<keyword evidence="3 7" id="KW-0812">Transmembrane</keyword>
<name>A0A9Q5I3N1_SANBA</name>
<feature type="transmembrane region" description="Helical" evidence="7">
    <location>
        <begin position="214"/>
        <end position="232"/>
    </location>
</feature>
<keyword evidence="9" id="KW-1185">Reference proteome</keyword>
<keyword evidence="7" id="KW-0256">Endoplasmic reticulum</keyword>
<evidence type="ECO:0000256" key="2">
    <source>
        <dbReference type="ARBA" id="ARBA00022502"/>
    </source>
</evidence>
<comment type="function">
    <text evidence="7">Involved in the lipid remodeling steps of GPI-anchor maturation.</text>
</comment>
<sequence length="348" mass="40035">MKPSTSKTLLLLICTLSYVIQLARASAGDRSISFQKCLYSCKLQNCRSSGVDDVPAVRDNTIPQTLSLSLRLTRWTCADDCAYWCMHQLTDEAITQGKPILQYYGKWPFWRALGMQEPASVFFSLMNLWVHARGYRSVEGRVPDTHPVKMYLLLWSVVNVNAWICSAVFHVRDKPMTEKLDYFSAALVFVVAFYTVVSRFFFVGRPSRRTLYKSWTCICIIVYISHVSYLYLLPRFDYTYNIIFNLIIGLLHNFLWLLYSLPQSFTIIRRFPPSPMPGDYRPRCAWKAALSVSLTMGAMSLELLDFPPIGRVLDAHALWHAATAPIAELWYEFLIEDALDDGWKVGRL</sequence>
<dbReference type="EMBL" id="LNZH02000106">
    <property type="protein sequence ID" value="OCB91107.1"/>
    <property type="molecule type" value="Genomic_DNA"/>
</dbReference>
<accession>A0A9Q5I3N1</accession>
<feature type="chain" id="PRO_5040527831" description="Post-GPI attachment to proteins factor 3" evidence="7">
    <location>
        <begin position="26"/>
        <end position="348"/>
    </location>
</feature>
<dbReference type="GO" id="GO:0016788">
    <property type="term" value="F:hydrolase activity, acting on ester bonds"/>
    <property type="evidence" value="ECO:0007669"/>
    <property type="project" value="TreeGrafter"/>
</dbReference>
<evidence type="ECO:0000256" key="4">
    <source>
        <dbReference type="ARBA" id="ARBA00022729"/>
    </source>
</evidence>
<feature type="transmembrane region" description="Helical" evidence="7">
    <location>
        <begin position="151"/>
        <end position="170"/>
    </location>
</feature>
<feature type="signal peptide" evidence="7">
    <location>
        <begin position="1"/>
        <end position="25"/>
    </location>
</feature>
<dbReference type="Pfam" id="PF04080">
    <property type="entry name" value="Per1"/>
    <property type="match status" value="1"/>
</dbReference>
<dbReference type="OrthoDB" id="419770at2759"/>
<dbReference type="PANTHER" id="PTHR13148">
    <property type="entry name" value="PER1-RELATED"/>
    <property type="match status" value="1"/>
</dbReference>
<comment type="caution">
    <text evidence="7">Lacks conserved residue(s) required for the propagation of feature annotation.</text>
</comment>
<protein>
    <recommendedName>
        <fullName evidence="7">Post-GPI attachment to proteins factor 3</fullName>
    </recommendedName>
</protein>
<dbReference type="GO" id="GO:0005789">
    <property type="term" value="C:endoplasmic reticulum membrane"/>
    <property type="evidence" value="ECO:0007669"/>
    <property type="project" value="UniProtKB-SubCell"/>
</dbReference>
<evidence type="ECO:0000313" key="8">
    <source>
        <dbReference type="EMBL" id="OCB91107.1"/>
    </source>
</evidence>
<proteinExistence type="inferred from homology"/>
<reference evidence="8" key="1">
    <citation type="submission" date="2016-06" db="EMBL/GenBank/DDBJ databases">
        <title>Draft Genome sequence of the fungus Inonotus baumii.</title>
        <authorList>
            <person name="Zhu H."/>
            <person name="Lin W."/>
        </authorList>
    </citation>
    <scope>NUCLEOTIDE SEQUENCE</scope>
    <source>
        <strain evidence="8">821</strain>
    </source>
</reference>
<evidence type="ECO:0000256" key="5">
    <source>
        <dbReference type="ARBA" id="ARBA00022989"/>
    </source>
</evidence>
<feature type="transmembrane region" description="Helical" evidence="7">
    <location>
        <begin position="182"/>
        <end position="202"/>
    </location>
</feature>
<evidence type="ECO:0000313" key="9">
    <source>
        <dbReference type="Proteomes" id="UP000757232"/>
    </source>
</evidence>
<gene>
    <name evidence="8" type="ORF">A7U60_g1672</name>
</gene>
<evidence type="ECO:0000256" key="3">
    <source>
        <dbReference type="ARBA" id="ARBA00022692"/>
    </source>
</evidence>
<organism evidence="8 9">
    <name type="scientific">Sanghuangporus baumii</name>
    <name type="common">Phellinus baumii</name>
    <dbReference type="NCBI Taxonomy" id="108892"/>
    <lineage>
        <taxon>Eukaryota</taxon>
        <taxon>Fungi</taxon>
        <taxon>Dikarya</taxon>
        <taxon>Basidiomycota</taxon>
        <taxon>Agaricomycotina</taxon>
        <taxon>Agaricomycetes</taxon>
        <taxon>Hymenochaetales</taxon>
        <taxon>Hymenochaetaceae</taxon>
        <taxon>Sanghuangporus</taxon>
    </lineage>
</organism>
<keyword evidence="5 7" id="KW-1133">Transmembrane helix</keyword>
<dbReference type="GO" id="GO:0006506">
    <property type="term" value="P:GPI anchor biosynthetic process"/>
    <property type="evidence" value="ECO:0007669"/>
    <property type="project" value="UniProtKB-KW"/>
</dbReference>